<proteinExistence type="predicted"/>
<evidence type="ECO:0000313" key="3">
    <source>
        <dbReference type="Proteomes" id="UP000581135"/>
    </source>
</evidence>
<protein>
    <submittedName>
        <fullName evidence="2">Uncharacterized protein</fullName>
    </submittedName>
</protein>
<gene>
    <name evidence="2" type="ORF">FHR98_002409</name>
</gene>
<feature type="signal peptide" evidence="1">
    <location>
        <begin position="1"/>
        <end position="25"/>
    </location>
</feature>
<comment type="caution">
    <text evidence="2">The sequence shown here is derived from an EMBL/GenBank/DDBJ whole genome shotgun (WGS) entry which is preliminary data.</text>
</comment>
<dbReference type="Proteomes" id="UP000581135">
    <property type="component" value="Unassembled WGS sequence"/>
</dbReference>
<evidence type="ECO:0000313" key="2">
    <source>
        <dbReference type="EMBL" id="MBB3066106.1"/>
    </source>
</evidence>
<reference evidence="2 3" key="1">
    <citation type="submission" date="2020-08" db="EMBL/GenBank/DDBJ databases">
        <title>Genomic Encyclopedia of Type Strains, Phase III (KMG-III): the genomes of soil and plant-associated and newly described type strains.</title>
        <authorList>
            <person name="Whitman W."/>
        </authorList>
    </citation>
    <scope>NUCLEOTIDE SEQUENCE [LARGE SCALE GENOMIC DNA]</scope>
    <source>
        <strain evidence="2 3">CECT 8803</strain>
    </source>
</reference>
<dbReference type="AlphaFoldDB" id="A0A839SX48"/>
<organism evidence="2 3">
    <name type="scientific">Limibacillus halophilus</name>
    <dbReference type="NCBI Taxonomy" id="1579333"/>
    <lineage>
        <taxon>Bacteria</taxon>
        <taxon>Pseudomonadati</taxon>
        <taxon>Pseudomonadota</taxon>
        <taxon>Alphaproteobacteria</taxon>
        <taxon>Rhodospirillales</taxon>
        <taxon>Rhodovibrionaceae</taxon>
        <taxon>Limibacillus</taxon>
    </lineage>
</organism>
<feature type="chain" id="PRO_5032409857" evidence="1">
    <location>
        <begin position="26"/>
        <end position="158"/>
    </location>
</feature>
<accession>A0A839SX48</accession>
<dbReference type="EMBL" id="JACHXA010000006">
    <property type="protein sequence ID" value="MBB3066106.1"/>
    <property type="molecule type" value="Genomic_DNA"/>
</dbReference>
<sequence>MRKSPLLLPVYAAALLFGGSLVAQAQEQATVIELTQVACQFVESENGVDHNFTTTKKADCEAINSESGQTRLDAAQVLKLKPGKYVFRVTNKDVPYGLGFWLRGDGLVSRATLPSVSGGGLNTGVTKDYEITLTEGEYLYSCPLNTTPDYRLVVSADS</sequence>
<evidence type="ECO:0000256" key="1">
    <source>
        <dbReference type="SAM" id="SignalP"/>
    </source>
</evidence>
<dbReference type="RefSeq" id="WP_183416919.1">
    <property type="nucleotide sequence ID" value="NZ_JACHXA010000006.1"/>
</dbReference>
<name>A0A839SX48_9PROT</name>
<keyword evidence="3" id="KW-1185">Reference proteome</keyword>
<keyword evidence="1" id="KW-0732">Signal</keyword>